<evidence type="ECO:0000313" key="2">
    <source>
        <dbReference type="EMBL" id="ACN16732.1"/>
    </source>
</evidence>
<dbReference type="PANTHER" id="PTHR42966:SF2">
    <property type="entry name" value="PSEUDAMINIC ACID SYNTHASE"/>
    <property type="match status" value="1"/>
</dbReference>
<proteinExistence type="predicted"/>
<dbReference type="InterPro" id="IPR006190">
    <property type="entry name" value="SAF_AFP_Neu5Ac"/>
</dbReference>
<dbReference type="InterPro" id="IPR057736">
    <property type="entry name" value="SAF_PseI/NeuA/NeuB"/>
</dbReference>
<dbReference type="Gene3D" id="3.90.1210.10">
    <property type="entry name" value="Antifreeze-like/N-acetylneuraminic acid synthase C-terminal domain"/>
    <property type="match status" value="1"/>
</dbReference>
<dbReference type="InterPro" id="IPR013974">
    <property type="entry name" value="SAF"/>
</dbReference>
<dbReference type="SMART" id="SM00858">
    <property type="entry name" value="SAF"/>
    <property type="match status" value="1"/>
</dbReference>
<protein>
    <submittedName>
        <fullName evidence="2">NeuB</fullName>
    </submittedName>
</protein>
<dbReference type="PROSITE" id="PS50844">
    <property type="entry name" value="AFP_LIKE"/>
    <property type="match status" value="1"/>
</dbReference>
<keyword evidence="3" id="KW-1185">Reference proteome</keyword>
<dbReference type="NCBIfam" id="TIGR03586">
    <property type="entry name" value="PseI"/>
    <property type="match status" value="1"/>
</dbReference>
<dbReference type="InterPro" id="IPR020030">
    <property type="entry name" value="Pseudaminic_synth_PseI"/>
</dbReference>
<dbReference type="AlphaFoldDB" id="C0QA14"/>
<dbReference type="InterPro" id="IPR036732">
    <property type="entry name" value="AFP_Neu5c_C_sf"/>
</dbReference>
<feature type="domain" description="AFP-like" evidence="1">
    <location>
        <begin position="293"/>
        <end position="349"/>
    </location>
</feature>
<dbReference type="InterPro" id="IPR051690">
    <property type="entry name" value="PseI-like"/>
</dbReference>
<dbReference type="EMBL" id="CP001087">
    <property type="protein sequence ID" value="ACN16732.1"/>
    <property type="molecule type" value="Genomic_DNA"/>
</dbReference>
<sequence length="349" mass="38980">MKPLIKIKDKYIGTQKPVYIIAEMSANHNQNFDKAVNIIKAAERTGADAIKLQTYTPDTLTIDCDRDEFKIKGSLWKGKNLYNLYKEAYTPWEWHPRLKAIAEDMGLDFFSTPFDETAVDFLSNMDIPAFKVASFEIVDLPLLRKIAQTGKPIIMSTGMATLAEIDEAVYTIREAGNDNIALLKCTSAYPALPEEMDLKTIPHLGRAFGVPCGVSDHTMGIAVPVAAVALGACIVEKHLTLSRSEQGPDSAFSLEPDEFKTMVDAIRTTEKAIGHVRYGRTEKEKKSRSFRRSLFVVQDMKTGDKFTPENVRSIRPGFGLHTRYIEKILGRTASSEISKGTPLSWKIVR</sequence>
<dbReference type="GO" id="GO:0047444">
    <property type="term" value="F:N-acylneuraminate-9-phosphate synthase activity"/>
    <property type="evidence" value="ECO:0007669"/>
    <property type="project" value="TreeGrafter"/>
</dbReference>
<organism evidence="2 3">
    <name type="scientific">Desulforapulum autotrophicum (strain ATCC 43914 / DSM 3382 / VKM B-1955 / HRM2)</name>
    <name type="common">Desulfobacterium autotrophicum</name>
    <dbReference type="NCBI Taxonomy" id="177437"/>
    <lineage>
        <taxon>Bacteria</taxon>
        <taxon>Pseudomonadati</taxon>
        <taxon>Thermodesulfobacteriota</taxon>
        <taxon>Desulfobacteria</taxon>
        <taxon>Desulfobacterales</taxon>
        <taxon>Desulfobacteraceae</taxon>
        <taxon>Desulforapulum</taxon>
    </lineage>
</organism>
<dbReference type="Pfam" id="PF03102">
    <property type="entry name" value="NeuB"/>
    <property type="match status" value="1"/>
</dbReference>
<dbReference type="eggNOG" id="COG2089">
    <property type="taxonomic scope" value="Bacteria"/>
</dbReference>
<dbReference type="CDD" id="cd11615">
    <property type="entry name" value="SAF_NeuB_like"/>
    <property type="match status" value="1"/>
</dbReference>
<dbReference type="Pfam" id="PF08666">
    <property type="entry name" value="SAF"/>
    <property type="match status" value="1"/>
</dbReference>
<gene>
    <name evidence="2" type="primary">neuB</name>
    <name evidence="2" type="ordered locus">HRM2_36740</name>
</gene>
<dbReference type="InterPro" id="IPR013785">
    <property type="entry name" value="Aldolase_TIM"/>
</dbReference>
<dbReference type="OrthoDB" id="9781701at2"/>
<evidence type="ECO:0000313" key="3">
    <source>
        <dbReference type="Proteomes" id="UP000000442"/>
    </source>
</evidence>
<dbReference type="STRING" id="177437.HRM2_36740"/>
<name>C0QA14_DESAH</name>
<dbReference type="Proteomes" id="UP000000442">
    <property type="component" value="Chromosome"/>
</dbReference>
<dbReference type="GO" id="GO:0016051">
    <property type="term" value="P:carbohydrate biosynthetic process"/>
    <property type="evidence" value="ECO:0007669"/>
    <property type="project" value="InterPro"/>
</dbReference>
<dbReference type="SUPFAM" id="SSF51269">
    <property type="entry name" value="AFP III-like domain"/>
    <property type="match status" value="1"/>
</dbReference>
<dbReference type="InterPro" id="IPR013132">
    <property type="entry name" value="PseI/NeuA/B-like_N"/>
</dbReference>
<dbReference type="HOGENOM" id="CLU_040465_0_1_7"/>
<dbReference type="PANTHER" id="PTHR42966">
    <property type="entry name" value="N-ACETYLNEURAMINATE SYNTHASE"/>
    <property type="match status" value="1"/>
</dbReference>
<evidence type="ECO:0000259" key="1">
    <source>
        <dbReference type="PROSITE" id="PS50844"/>
    </source>
</evidence>
<accession>C0QA14</accession>
<reference evidence="2 3" key="1">
    <citation type="journal article" date="2009" name="Environ. Microbiol.">
        <title>Genome sequence of Desulfobacterium autotrophicum HRM2, a marine sulfate reducer oxidizing organic carbon completely to carbon dioxide.</title>
        <authorList>
            <person name="Strittmatter A.W."/>
            <person name="Liesegang H."/>
            <person name="Rabus R."/>
            <person name="Decker I."/>
            <person name="Amann J."/>
            <person name="Andres S."/>
            <person name="Henne A."/>
            <person name="Fricke W.F."/>
            <person name="Martinez-Arias R."/>
            <person name="Bartels D."/>
            <person name="Goesmann A."/>
            <person name="Krause L."/>
            <person name="Puehler A."/>
            <person name="Klenk H.P."/>
            <person name="Richter M."/>
            <person name="Schuler M."/>
            <person name="Gloeckner F.O."/>
            <person name="Meyerdierks A."/>
            <person name="Gottschalk G."/>
            <person name="Amann R."/>
        </authorList>
    </citation>
    <scope>NUCLEOTIDE SEQUENCE [LARGE SCALE GENOMIC DNA]</scope>
    <source>
        <strain evidence="3">ATCC 43914 / DSM 3382 / HRM2</strain>
    </source>
</reference>
<dbReference type="KEGG" id="dat:HRM2_36740"/>
<dbReference type="RefSeq" id="WP_015905481.1">
    <property type="nucleotide sequence ID" value="NC_012108.1"/>
</dbReference>
<dbReference type="Gene3D" id="3.20.20.70">
    <property type="entry name" value="Aldolase class I"/>
    <property type="match status" value="1"/>
</dbReference>
<dbReference type="SUPFAM" id="SSF51569">
    <property type="entry name" value="Aldolase"/>
    <property type="match status" value="1"/>
</dbReference>